<accession>A0AA35X7F6</accession>
<proteinExistence type="inferred from homology"/>
<dbReference type="InterPro" id="IPR012677">
    <property type="entry name" value="Nucleotide-bd_a/b_plait_sf"/>
</dbReference>
<dbReference type="InterPro" id="IPR000504">
    <property type="entry name" value="RRM_dom"/>
</dbReference>
<organism evidence="5 6">
    <name type="scientific">Geodia barretti</name>
    <name type="common">Barrett's horny sponge</name>
    <dbReference type="NCBI Taxonomy" id="519541"/>
    <lineage>
        <taxon>Eukaryota</taxon>
        <taxon>Metazoa</taxon>
        <taxon>Porifera</taxon>
        <taxon>Demospongiae</taxon>
        <taxon>Heteroscleromorpha</taxon>
        <taxon>Tetractinellida</taxon>
        <taxon>Astrophorina</taxon>
        <taxon>Geodiidae</taxon>
        <taxon>Geodia</taxon>
    </lineage>
</organism>
<sequence length="274" mass="30541">MCDLDAANKLWMGDLESYMDDAFLTSVFAQFGFHAQSIRWIKNYQTGVAARYCFVEFADDVSARQALETLNNQTIPGTSGVKRFKLNWANRKTDSGQVDYNVFVADISRDVTSQQLLEYFQQNYKSIRYAKVVEDEEGASKGYGFIRFMDEQERDLCLVEMDGAMGLGRKPLTIKPALAPRTRVPAMSVSDGASVHGVSAAGAQQWPAPHALLPVAYTPHPPHPVPHVSMPPLVYIEDLVDPNPPRSGNDFVIQNQTELFFGIGFVSMEGTNRH</sequence>
<dbReference type="InterPro" id="IPR040434">
    <property type="entry name" value="TSAP1"/>
</dbReference>
<evidence type="ECO:0000256" key="2">
    <source>
        <dbReference type="ARBA" id="ARBA00033477"/>
    </source>
</evidence>
<keyword evidence="3" id="KW-0694">RNA-binding</keyword>
<dbReference type="EMBL" id="CASHTH010003714">
    <property type="protein sequence ID" value="CAI8048218.1"/>
    <property type="molecule type" value="Genomic_DNA"/>
</dbReference>
<evidence type="ECO:0000259" key="4">
    <source>
        <dbReference type="PROSITE" id="PS50102"/>
    </source>
</evidence>
<evidence type="ECO:0000256" key="3">
    <source>
        <dbReference type="PROSITE-ProRule" id="PRU00176"/>
    </source>
</evidence>
<dbReference type="Pfam" id="PF00076">
    <property type="entry name" value="RRM_1"/>
    <property type="match status" value="2"/>
</dbReference>
<dbReference type="GO" id="GO:0003723">
    <property type="term" value="F:RNA binding"/>
    <property type="evidence" value="ECO:0007669"/>
    <property type="project" value="UniProtKB-UniRule"/>
</dbReference>
<dbReference type="PROSITE" id="PS50102">
    <property type="entry name" value="RRM"/>
    <property type="match status" value="2"/>
</dbReference>
<protein>
    <recommendedName>
        <fullName evidence="2">tRNA selenocysteine-associated protein 1</fullName>
    </recommendedName>
</protein>
<dbReference type="SMART" id="SM00360">
    <property type="entry name" value="RRM"/>
    <property type="match status" value="2"/>
</dbReference>
<dbReference type="PANTHER" id="PTHR37457:SF3">
    <property type="entry name" value="TRNA SELENOCYSTEINE-ASSOCIATED PROTEIN 1"/>
    <property type="match status" value="1"/>
</dbReference>
<evidence type="ECO:0000313" key="6">
    <source>
        <dbReference type="Proteomes" id="UP001174909"/>
    </source>
</evidence>
<dbReference type="FunFam" id="3.30.70.330:FF:000159">
    <property type="entry name" value="tRNA selenocysteine 1-associated protein 1"/>
    <property type="match status" value="1"/>
</dbReference>
<dbReference type="AlphaFoldDB" id="A0AA35X7F6"/>
<feature type="domain" description="RRM" evidence="4">
    <location>
        <begin position="8"/>
        <end position="91"/>
    </location>
</feature>
<reference evidence="5" key="1">
    <citation type="submission" date="2023-03" db="EMBL/GenBank/DDBJ databases">
        <authorList>
            <person name="Steffen K."/>
            <person name="Cardenas P."/>
        </authorList>
    </citation>
    <scope>NUCLEOTIDE SEQUENCE</scope>
</reference>
<evidence type="ECO:0000256" key="1">
    <source>
        <dbReference type="ARBA" id="ARBA00008920"/>
    </source>
</evidence>
<gene>
    <name evidence="5" type="ORF">GBAR_LOCUS26621</name>
</gene>
<name>A0AA35X7F6_GEOBA</name>
<dbReference type="Proteomes" id="UP001174909">
    <property type="component" value="Unassembled WGS sequence"/>
</dbReference>
<dbReference type="Gene3D" id="3.30.70.330">
    <property type="match status" value="2"/>
</dbReference>
<comment type="caution">
    <text evidence="5">The sequence shown here is derived from an EMBL/GenBank/DDBJ whole genome shotgun (WGS) entry which is preliminary data.</text>
</comment>
<evidence type="ECO:0000313" key="5">
    <source>
        <dbReference type="EMBL" id="CAI8048218.1"/>
    </source>
</evidence>
<comment type="similarity">
    <text evidence="1">Belongs to the RRM TRSPAP family.</text>
</comment>
<dbReference type="InterPro" id="IPR035979">
    <property type="entry name" value="RBD_domain_sf"/>
</dbReference>
<feature type="domain" description="RRM" evidence="4">
    <location>
        <begin position="100"/>
        <end position="179"/>
    </location>
</feature>
<dbReference type="PANTHER" id="PTHR37457">
    <property type="entry name" value="TRNA SELENOCYSTEINE 1-ASSOCIATED PROTEIN 1-RELATED"/>
    <property type="match status" value="1"/>
</dbReference>
<dbReference type="SUPFAM" id="SSF54928">
    <property type="entry name" value="RNA-binding domain, RBD"/>
    <property type="match status" value="1"/>
</dbReference>
<keyword evidence="6" id="KW-1185">Reference proteome</keyword>